<reference evidence="1" key="1">
    <citation type="submission" date="2014-09" db="EMBL/GenBank/DDBJ databases">
        <authorList>
            <person name="Magalhaes I.L.F."/>
            <person name="Oliveira U."/>
            <person name="Santos F.R."/>
            <person name="Vidigal T.H.D.A."/>
            <person name="Brescovit A.D."/>
            <person name="Santos A.J."/>
        </authorList>
    </citation>
    <scope>NUCLEOTIDE SEQUENCE</scope>
    <source>
        <tissue evidence="1">Shoot tissue taken approximately 20 cm above the soil surface</tissue>
    </source>
</reference>
<accession>A0A0A8Z023</accession>
<protein>
    <submittedName>
        <fullName evidence="1">Uncharacterized protein</fullName>
    </submittedName>
</protein>
<sequence>MRKFFAYALVEGQDPFLEYVMQILDLQALWSPFSFSSVGL</sequence>
<dbReference type="EMBL" id="GBRH01265764">
    <property type="protein sequence ID" value="JAD32131.1"/>
    <property type="molecule type" value="Transcribed_RNA"/>
</dbReference>
<name>A0A0A8Z023_ARUDO</name>
<reference evidence="1" key="2">
    <citation type="journal article" date="2015" name="Data Brief">
        <title>Shoot transcriptome of the giant reed, Arundo donax.</title>
        <authorList>
            <person name="Barrero R.A."/>
            <person name="Guerrero F.D."/>
            <person name="Moolhuijzen P."/>
            <person name="Goolsby J.A."/>
            <person name="Tidwell J."/>
            <person name="Bellgard S.E."/>
            <person name="Bellgard M.I."/>
        </authorList>
    </citation>
    <scope>NUCLEOTIDE SEQUENCE</scope>
    <source>
        <tissue evidence="1">Shoot tissue taken approximately 20 cm above the soil surface</tissue>
    </source>
</reference>
<dbReference type="AlphaFoldDB" id="A0A0A8Z023"/>
<organism evidence="1">
    <name type="scientific">Arundo donax</name>
    <name type="common">Giant reed</name>
    <name type="synonym">Donax arundinaceus</name>
    <dbReference type="NCBI Taxonomy" id="35708"/>
    <lineage>
        <taxon>Eukaryota</taxon>
        <taxon>Viridiplantae</taxon>
        <taxon>Streptophyta</taxon>
        <taxon>Embryophyta</taxon>
        <taxon>Tracheophyta</taxon>
        <taxon>Spermatophyta</taxon>
        <taxon>Magnoliopsida</taxon>
        <taxon>Liliopsida</taxon>
        <taxon>Poales</taxon>
        <taxon>Poaceae</taxon>
        <taxon>PACMAD clade</taxon>
        <taxon>Arundinoideae</taxon>
        <taxon>Arundineae</taxon>
        <taxon>Arundo</taxon>
    </lineage>
</organism>
<evidence type="ECO:0000313" key="1">
    <source>
        <dbReference type="EMBL" id="JAD32131.1"/>
    </source>
</evidence>
<proteinExistence type="predicted"/>